<keyword evidence="1" id="KW-0472">Membrane</keyword>
<sequence>MFYYFLAMTKTLTVPGFYYEGSGRTKWMFLITASLSQYATFTYRVFSTLMVLLTYISCTYPLQFSAFLTNRRIFQVFIAGHGLVLFLMSLVVPHTFDGIIIRNTTHINEVNVFTYFSYVKQVVLLTLFVYMIVLYVLSIYKIVQFSRKFRTSSNLKRRSQLLSVLVYCTPPNILLALLIPREICIIAKGHQLTTVHPYKGICEASFAMYTWVGNVRFFTTSLCTLIAFKEYRDVVLRPLRRLKKASASMVATNLVLAMNAPTALAFEVGHTAVNATVILLSIFYVKSSLCRTYALNHAIVSSLISCFEMFLNFVEITGFLKDSFFGSKLKWTHFMKVVINQYTNCTYCVFSTLIVLMNYILYTYPMKYSHLMNKRKVLHVLIAGHGVVIFLVALVVPGAINEVVMKNSARVTEVNLFALLFFFQHIVLHIQLGVMTVLYVMAVYKIIKFTKKKKSRNARRSQLLSVLIYCTPPNIFLLINLPRDICVVATGLDLVADPLFISVCDVSRTVFHYISSMRFAVASLCILIAFREYRRAIVRLLKGQQIGPQSAVFTVSTASTGMANGTKDPIPMSVLIPSSLALEVAHTAVNFIIIGLSIFRVKPNLCRTYALNHSILSAFFSTFMMIVDLSDVTGIGRSVFFAGEHSLSDKKMWVLFVSAFLIRYTANSYRVFATLMVLLTFVSYTYPFVYSKWMNDKRIIYIFLAGHGLVLFSISLWAPVTVSQMLIADSQQLGKSFLTSIFYGEKIFGFVMFGIMVVLYFLSIYKIIQFSKKQKSTSNQKRKSQLLSVLIYCTPPNIFLLIAMRMFLDVPDPPKCHSSARNLCILLGSFGVDLSAVAVACEITKQIHSPMTTIRFFVSSICALIAFNDYRKIVLSVLLRFKVSPTNNSVVTISSVHASPNASSRR</sequence>
<feature type="transmembrane region" description="Helical" evidence="1">
    <location>
        <begin position="341"/>
        <end position="365"/>
    </location>
</feature>
<evidence type="ECO:0000256" key="1">
    <source>
        <dbReference type="SAM" id="Phobius"/>
    </source>
</evidence>
<feature type="transmembrane region" description="Helical" evidence="1">
    <location>
        <begin position="611"/>
        <end position="629"/>
    </location>
</feature>
<name>A0AA39LWW7_9BILA</name>
<dbReference type="Proteomes" id="UP001175271">
    <property type="component" value="Unassembled WGS sequence"/>
</dbReference>
<feature type="transmembrane region" description="Helical" evidence="1">
    <location>
        <begin position="747"/>
        <end position="768"/>
    </location>
</feature>
<feature type="transmembrane region" description="Helical" evidence="1">
    <location>
        <begin position="298"/>
        <end position="321"/>
    </location>
</feature>
<feature type="transmembrane region" description="Helical" evidence="1">
    <location>
        <begin position="789"/>
        <end position="808"/>
    </location>
</feature>
<feature type="transmembrane region" description="Helical" evidence="1">
    <location>
        <begin position="510"/>
        <end position="530"/>
    </location>
</feature>
<feature type="transmembrane region" description="Helical" evidence="1">
    <location>
        <begin position="820"/>
        <end position="841"/>
    </location>
</feature>
<feature type="transmembrane region" description="Helical" evidence="1">
    <location>
        <begin position="701"/>
        <end position="727"/>
    </location>
</feature>
<feature type="transmembrane region" description="Helical" evidence="1">
    <location>
        <begin position="672"/>
        <end position="689"/>
    </location>
</feature>
<feature type="transmembrane region" description="Helical" evidence="1">
    <location>
        <begin position="161"/>
        <end position="179"/>
    </location>
</feature>
<keyword evidence="3" id="KW-1185">Reference proteome</keyword>
<feature type="transmembrane region" description="Helical" evidence="1">
    <location>
        <begin position="116"/>
        <end position="140"/>
    </location>
</feature>
<evidence type="ECO:0000313" key="2">
    <source>
        <dbReference type="EMBL" id="KAK0412310.1"/>
    </source>
</evidence>
<feature type="transmembrane region" description="Helical" evidence="1">
    <location>
        <begin position="74"/>
        <end position="96"/>
    </location>
</feature>
<accession>A0AA39LWW7</accession>
<evidence type="ECO:0000313" key="3">
    <source>
        <dbReference type="Proteomes" id="UP001175271"/>
    </source>
</evidence>
<feature type="transmembrane region" description="Helical" evidence="1">
    <location>
        <begin position="272"/>
        <end position="289"/>
    </location>
</feature>
<reference evidence="2" key="1">
    <citation type="submission" date="2023-06" db="EMBL/GenBank/DDBJ databases">
        <title>Genomic analysis of the entomopathogenic nematode Steinernema hermaphroditum.</title>
        <authorList>
            <person name="Schwarz E.M."/>
            <person name="Heppert J.K."/>
            <person name="Baniya A."/>
            <person name="Schwartz H.T."/>
            <person name="Tan C.-H."/>
            <person name="Antoshechkin I."/>
            <person name="Sternberg P.W."/>
            <person name="Goodrich-Blair H."/>
            <person name="Dillman A.R."/>
        </authorList>
    </citation>
    <scope>NUCLEOTIDE SEQUENCE</scope>
    <source>
        <strain evidence="2">PS9179</strain>
        <tissue evidence="2">Whole animal</tissue>
    </source>
</reference>
<keyword evidence="1" id="KW-1133">Transmembrane helix</keyword>
<feature type="transmembrane region" description="Helical" evidence="1">
    <location>
        <begin position="463"/>
        <end position="481"/>
    </location>
</feature>
<organism evidence="2 3">
    <name type="scientific">Steinernema hermaphroditum</name>
    <dbReference type="NCBI Taxonomy" id="289476"/>
    <lineage>
        <taxon>Eukaryota</taxon>
        <taxon>Metazoa</taxon>
        <taxon>Ecdysozoa</taxon>
        <taxon>Nematoda</taxon>
        <taxon>Chromadorea</taxon>
        <taxon>Rhabditida</taxon>
        <taxon>Tylenchina</taxon>
        <taxon>Panagrolaimomorpha</taxon>
        <taxon>Strongyloidoidea</taxon>
        <taxon>Steinernematidae</taxon>
        <taxon>Steinernema</taxon>
    </lineage>
</organism>
<gene>
    <name evidence="2" type="ORF">QR680_006142</name>
</gene>
<keyword evidence="1" id="KW-0812">Transmembrane</keyword>
<protein>
    <submittedName>
        <fullName evidence="2">Uncharacterized protein</fullName>
    </submittedName>
</protein>
<feature type="transmembrane region" description="Helical" evidence="1">
    <location>
        <begin position="377"/>
        <end position="396"/>
    </location>
</feature>
<dbReference type="EMBL" id="JAUCMV010000003">
    <property type="protein sequence ID" value="KAK0412310.1"/>
    <property type="molecule type" value="Genomic_DNA"/>
</dbReference>
<feature type="transmembrane region" description="Helical" evidence="1">
    <location>
        <begin position="41"/>
        <end position="62"/>
    </location>
</feature>
<dbReference type="AlphaFoldDB" id="A0AA39LWW7"/>
<proteinExistence type="predicted"/>
<feature type="transmembrane region" description="Helical" evidence="1">
    <location>
        <begin position="416"/>
        <end position="442"/>
    </location>
</feature>
<comment type="caution">
    <text evidence="2">The sequence shown here is derived from an EMBL/GenBank/DDBJ whole genome shotgun (WGS) entry which is preliminary data.</text>
</comment>